<feature type="region of interest" description="Disordered" evidence="1">
    <location>
        <begin position="9"/>
        <end position="35"/>
    </location>
</feature>
<feature type="non-terminal residue" evidence="2">
    <location>
        <position position="1"/>
    </location>
</feature>
<evidence type="ECO:0008006" key="3">
    <source>
        <dbReference type="Google" id="ProtNLM"/>
    </source>
</evidence>
<evidence type="ECO:0000313" key="2">
    <source>
        <dbReference type="EMBL" id="CEK48305.1"/>
    </source>
</evidence>
<organism evidence="2">
    <name type="scientific">Arion vulgaris</name>
    <dbReference type="NCBI Taxonomy" id="1028688"/>
    <lineage>
        <taxon>Eukaryota</taxon>
        <taxon>Metazoa</taxon>
        <taxon>Spiralia</taxon>
        <taxon>Lophotrochozoa</taxon>
        <taxon>Mollusca</taxon>
        <taxon>Gastropoda</taxon>
        <taxon>Heterobranchia</taxon>
        <taxon>Euthyneura</taxon>
        <taxon>Panpulmonata</taxon>
        <taxon>Eupulmonata</taxon>
        <taxon>Stylommatophora</taxon>
        <taxon>Helicina</taxon>
        <taxon>Arionoidea</taxon>
        <taxon>Arionidae</taxon>
        <taxon>Arion</taxon>
    </lineage>
</organism>
<feature type="compositionally biased region" description="Acidic residues" evidence="1">
    <location>
        <begin position="11"/>
        <end position="21"/>
    </location>
</feature>
<accession>A0A0B6XYD2</accession>
<name>A0A0B6XYD2_9EUPU</name>
<feature type="non-terminal residue" evidence="2">
    <location>
        <position position="113"/>
    </location>
</feature>
<protein>
    <recommendedName>
        <fullName evidence="3">Fibronectin type-III domain-containing protein</fullName>
    </recommendedName>
</protein>
<proteinExistence type="predicted"/>
<sequence>FTSRCYWVVSGEDEDNNESMDENSNPLPVGEDNKQGLSSWDWWSCRPHIKGCFTGPGTVNIFWDLPETEAARQQIKGYKVFLNGVSYCSLFPLHNNSLHMQGLAGNREYRIVV</sequence>
<reference evidence="2" key="1">
    <citation type="submission" date="2014-12" db="EMBL/GenBank/DDBJ databases">
        <title>Insight into the proteome of Arion vulgaris.</title>
        <authorList>
            <person name="Aradska J."/>
            <person name="Bulat T."/>
            <person name="Smidak R."/>
            <person name="Sarate P."/>
            <person name="Gangsoo J."/>
            <person name="Sialana F."/>
            <person name="Bilban M."/>
            <person name="Lubec G."/>
        </authorList>
    </citation>
    <scope>NUCLEOTIDE SEQUENCE</scope>
    <source>
        <tissue evidence="2">Skin</tissue>
    </source>
</reference>
<evidence type="ECO:0000256" key="1">
    <source>
        <dbReference type="SAM" id="MobiDB-lite"/>
    </source>
</evidence>
<dbReference type="EMBL" id="HACG01001440">
    <property type="protein sequence ID" value="CEK48305.1"/>
    <property type="molecule type" value="Transcribed_RNA"/>
</dbReference>
<dbReference type="AlphaFoldDB" id="A0A0B6XYD2"/>
<gene>
    <name evidence="2" type="primary">ORF3592</name>
</gene>